<gene>
    <name evidence="1" type="ORF">UFOVP699_136</name>
</gene>
<reference evidence="1" key="1">
    <citation type="submission" date="2020-04" db="EMBL/GenBank/DDBJ databases">
        <authorList>
            <person name="Chiriac C."/>
            <person name="Salcher M."/>
            <person name="Ghai R."/>
            <person name="Kavagutti S V."/>
        </authorList>
    </citation>
    <scope>NUCLEOTIDE SEQUENCE</scope>
</reference>
<organism evidence="1">
    <name type="scientific">uncultured Caudovirales phage</name>
    <dbReference type="NCBI Taxonomy" id="2100421"/>
    <lineage>
        <taxon>Viruses</taxon>
        <taxon>Duplodnaviria</taxon>
        <taxon>Heunggongvirae</taxon>
        <taxon>Uroviricota</taxon>
        <taxon>Caudoviricetes</taxon>
        <taxon>Peduoviridae</taxon>
        <taxon>Maltschvirus</taxon>
        <taxon>Maltschvirus maltsch</taxon>
    </lineage>
</organism>
<sequence length="114" mass="13863">MNFTDSERLDFLEKWEISIHDGSWFTLLTQHVQKDKYPTLRDFCDYGIDFEEMLDENFLDAMHWHTIPYHLQEKVIDIWKRLARPLNEPEKDYLQTSVDEYWESLSKSLTDSDK</sequence>
<dbReference type="EMBL" id="LR796670">
    <property type="protein sequence ID" value="CAB4159400.1"/>
    <property type="molecule type" value="Genomic_DNA"/>
</dbReference>
<proteinExistence type="predicted"/>
<name>A0A6J5NHZ8_9CAUD</name>
<accession>A0A6J5NHZ8</accession>
<evidence type="ECO:0000313" key="1">
    <source>
        <dbReference type="EMBL" id="CAB4159400.1"/>
    </source>
</evidence>
<protein>
    <submittedName>
        <fullName evidence="1">Uncharacterized protein</fullName>
    </submittedName>
</protein>